<keyword evidence="2 5" id="KW-0812">Transmembrane</keyword>
<dbReference type="OrthoDB" id="435607at2759"/>
<evidence type="ECO:0000256" key="3">
    <source>
        <dbReference type="ARBA" id="ARBA00022989"/>
    </source>
</evidence>
<dbReference type="Proteomes" id="UP000006790">
    <property type="component" value="Chromosome 3"/>
</dbReference>
<dbReference type="PANTHER" id="PTHR12701">
    <property type="entry name" value="BCR-ASSOCIATED PROTEIN, BAP"/>
    <property type="match status" value="1"/>
</dbReference>
<keyword evidence="5" id="KW-0931">ER-Golgi transport</keyword>
<dbReference type="GO" id="GO:0005789">
    <property type="term" value="C:endoplasmic reticulum membrane"/>
    <property type="evidence" value="ECO:0007669"/>
    <property type="project" value="UniProtKB-SubCell"/>
</dbReference>
<feature type="coiled-coil region" evidence="6">
    <location>
        <begin position="155"/>
        <end position="182"/>
    </location>
</feature>
<keyword evidence="4 5" id="KW-0472">Membrane</keyword>
<evidence type="ECO:0000313" key="8">
    <source>
        <dbReference type="EMBL" id="AET38748.1"/>
    </source>
</evidence>
<keyword evidence="5" id="KW-0813">Transport</keyword>
<dbReference type="InParanoid" id="G8JRH9"/>
<comment type="similarity">
    <text evidence="5">Belongs to the BCAP29/BCAP31 family.</text>
</comment>
<evidence type="ECO:0000256" key="1">
    <source>
        <dbReference type="ARBA" id="ARBA00004141"/>
    </source>
</evidence>
<keyword evidence="9" id="KW-1185">Reference proteome</keyword>
<comment type="function">
    <text evidence="5">May play a role in anterograde transport of membrane proteins from the endoplasmic reticulum to the Golgi.</text>
</comment>
<comment type="subcellular location">
    <subcellularLocation>
        <location evidence="5">Endoplasmic reticulum membrane</location>
        <topology evidence="5">Multi-pass membrane protein</topology>
    </subcellularLocation>
    <subcellularLocation>
        <location evidence="1">Membrane</location>
        <topology evidence="1">Multi-pass membrane protein</topology>
    </subcellularLocation>
</comment>
<evidence type="ECO:0000256" key="6">
    <source>
        <dbReference type="SAM" id="Coils"/>
    </source>
</evidence>
<keyword evidence="3 5" id="KW-1133">Transmembrane helix</keyword>
<evidence type="ECO:0000259" key="7">
    <source>
        <dbReference type="Pfam" id="PF05529"/>
    </source>
</evidence>
<protein>
    <recommendedName>
        <fullName evidence="5">Endoplasmic reticulum transmembrane protein</fullName>
    </recommendedName>
</protein>
<feature type="transmembrane region" description="Helical" evidence="5">
    <location>
        <begin position="6"/>
        <end position="30"/>
    </location>
</feature>
<dbReference type="GeneID" id="11468836"/>
<dbReference type="eggNOG" id="KOG1962">
    <property type="taxonomic scope" value="Eukaryota"/>
</dbReference>
<dbReference type="FunCoup" id="G8JRH9">
    <property type="interactions" value="633"/>
</dbReference>
<dbReference type="GO" id="GO:0070973">
    <property type="term" value="P:protein localization to endoplasmic reticulum exit site"/>
    <property type="evidence" value="ECO:0007669"/>
    <property type="project" value="UniProtKB-UniRule"/>
</dbReference>
<gene>
    <name evidence="8" type="ordered locus">Ecym_3255</name>
</gene>
<keyword evidence="5" id="KW-0653">Protein transport</keyword>
<dbReference type="STRING" id="931890.G8JRH9"/>
<accession>G8JRH9</accession>
<name>G8JRH9_ERECY</name>
<dbReference type="GO" id="GO:0006886">
    <property type="term" value="P:intracellular protein transport"/>
    <property type="evidence" value="ECO:0007669"/>
    <property type="project" value="UniProtKB-UniRule"/>
</dbReference>
<evidence type="ECO:0000256" key="5">
    <source>
        <dbReference type="RuleBase" id="RU367026"/>
    </source>
</evidence>
<reference evidence="9" key="1">
    <citation type="journal article" date="2012" name="G3 (Bethesda)">
        <title>Pichia sorbitophila, an interspecies yeast hybrid reveals early steps of genome resolution following polyploidization.</title>
        <authorList>
            <person name="Leh Louis V."/>
            <person name="Despons L."/>
            <person name="Friedrich A."/>
            <person name="Martin T."/>
            <person name="Durrens P."/>
            <person name="Casaregola S."/>
            <person name="Neuveglise C."/>
            <person name="Fairhead C."/>
            <person name="Marck C."/>
            <person name="Cruz J.A."/>
            <person name="Straub M.L."/>
            <person name="Kugler V."/>
            <person name="Sacerdot C."/>
            <person name="Uzunov Z."/>
            <person name="Thierry A."/>
            <person name="Weiss S."/>
            <person name="Bleykasten C."/>
            <person name="De Montigny J."/>
            <person name="Jacques N."/>
            <person name="Jung P."/>
            <person name="Lemaire M."/>
            <person name="Mallet S."/>
            <person name="Morel G."/>
            <person name="Richard G.F."/>
            <person name="Sarkar A."/>
            <person name="Savel G."/>
            <person name="Schacherer J."/>
            <person name="Seret M.L."/>
            <person name="Talla E."/>
            <person name="Samson G."/>
            <person name="Jubin C."/>
            <person name="Poulain J."/>
            <person name="Vacherie B."/>
            <person name="Barbe V."/>
            <person name="Pelletier E."/>
            <person name="Sherman D.J."/>
            <person name="Westhof E."/>
            <person name="Weissenbach J."/>
            <person name="Baret P.V."/>
            <person name="Wincker P."/>
            <person name="Gaillardin C."/>
            <person name="Dujon B."/>
            <person name="Souciet J.L."/>
        </authorList>
    </citation>
    <scope>NUCLEOTIDE SEQUENCE [LARGE SCALE GENOMIC DNA]</scope>
    <source>
        <strain evidence="9">CBS 270.75 / DBVPG 7215 / KCTC 17166 / NRRL Y-17582</strain>
    </source>
</reference>
<dbReference type="EMBL" id="CP002499">
    <property type="protein sequence ID" value="AET38748.1"/>
    <property type="molecule type" value="Genomic_DNA"/>
</dbReference>
<dbReference type="InterPro" id="IPR008417">
    <property type="entry name" value="BAP29/BAP31"/>
</dbReference>
<dbReference type="OMA" id="FIDCINR"/>
<evidence type="ECO:0000313" key="9">
    <source>
        <dbReference type="Proteomes" id="UP000006790"/>
    </source>
</evidence>
<evidence type="ECO:0000256" key="4">
    <source>
        <dbReference type="ARBA" id="ARBA00023136"/>
    </source>
</evidence>
<proteinExistence type="inferred from homology"/>
<dbReference type="PANTHER" id="PTHR12701:SF20">
    <property type="entry name" value="ENDOPLASMIC RETICULUM TRANSMEMBRANE PROTEIN"/>
    <property type="match status" value="1"/>
</dbReference>
<sequence length="183" mass="20696">MSLYYSLVFGILIIETFIFALLAVPLPMVVRRPLTKGLAQPFLSPTVQVIIKVILGFILLLFVDTVNRMYTINMEYERSKGAGYAHDRLEILSRKFLAQRNMYLTGITLFLTFTIVRTFGLVLELFDLKDKCSERNLLPGSAAAATKSGGKGEKEQQLSREIRELDEQISLLKEQSEALAKNM</sequence>
<feature type="transmembrane region" description="Helical" evidence="5">
    <location>
        <begin position="42"/>
        <end position="63"/>
    </location>
</feature>
<dbReference type="KEGG" id="erc:Ecym_3255"/>
<dbReference type="Pfam" id="PF05529">
    <property type="entry name" value="Bap31"/>
    <property type="match status" value="1"/>
</dbReference>
<keyword evidence="5" id="KW-0256">Endoplasmic reticulum</keyword>
<feature type="domain" description="BAP29/BAP31 transmembrane" evidence="7">
    <location>
        <begin position="1"/>
        <end position="133"/>
    </location>
</feature>
<feature type="transmembrane region" description="Helical" evidence="5">
    <location>
        <begin position="102"/>
        <end position="126"/>
    </location>
</feature>
<dbReference type="AlphaFoldDB" id="G8JRH9"/>
<dbReference type="HOGENOM" id="CLU_087648_0_1_1"/>
<organism evidence="8 9">
    <name type="scientific">Eremothecium cymbalariae (strain CBS 270.75 / DBVPG 7215 / KCTC 17166 / NRRL Y-17582)</name>
    <name type="common">Yeast</name>
    <dbReference type="NCBI Taxonomy" id="931890"/>
    <lineage>
        <taxon>Eukaryota</taxon>
        <taxon>Fungi</taxon>
        <taxon>Dikarya</taxon>
        <taxon>Ascomycota</taxon>
        <taxon>Saccharomycotina</taxon>
        <taxon>Saccharomycetes</taxon>
        <taxon>Saccharomycetales</taxon>
        <taxon>Saccharomycetaceae</taxon>
        <taxon>Eremothecium</taxon>
    </lineage>
</organism>
<evidence type="ECO:0000256" key="2">
    <source>
        <dbReference type="ARBA" id="ARBA00022692"/>
    </source>
</evidence>
<dbReference type="InterPro" id="IPR040463">
    <property type="entry name" value="BAP29/BAP31_N"/>
</dbReference>
<dbReference type="GO" id="GO:0006888">
    <property type="term" value="P:endoplasmic reticulum to Golgi vesicle-mediated transport"/>
    <property type="evidence" value="ECO:0007669"/>
    <property type="project" value="UniProtKB-UniRule"/>
</dbReference>
<dbReference type="RefSeq" id="XP_003645565.1">
    <property type="nucleotide sequence ID" value="XM_003645517.1"/>
</dbReference>
<keyword evidence="6" id="KW-0175">Coiled coil</keyword>